<dbReference type="Pfam" id="PF11155">
    <property type="entry name" value="DUF2935"/>
    <property type="match status" value="1"/>
</dbReference>
<dbReference type="EMBL" id="CP021434">
    <property type="protein sequence ID" value="ARU62983.1"/>
    <property type="molecule type" value="Genomic_DNA"/>
</dbReference>
<dbReference type="SUPFAM" id="SSF158430">
    <property type="entry name" value="Bacillus cereus metalloprotein-like"/>
    <property type="match status" value="1"/>
</dbReference>
<dbReference type="KEGG" id="tum:CBW65_19850"/>
<sequence length="137" mass="15728">MRYNYGEKLPLRIVDEIEFWKMQEAEHTLVIRQLEAEFVTALANWENALSQTQGLATRYAEALTRYGNRVPHEVRDQIINLTAFSYKQSQGFIHLVNQIVAGSAAVRSMPVAVAVLNHIRRESEYFLGISHSVLMNH</sequence>
<evidence type="ECO:0000313" key="1">
    <source>
        <dbReference type="EMBL" id="ARU62983.1"/>
    </source>
</evidence>
<protein>
    <recommendedName>
        <fullName evidence="3">DUF2935 domain-containing protein</fullName>
    </recommendedName>
</protein>
<proteinExistence type="predicted"/>
<gene>
    <name evidence="1" type="ORF">CBW65_19850</name>
</gene>
<dbReference type="InterPro" id="IPR021328">
    <property type="entry name" value="CotB-like"/>
</dbReference>
<dbReference type="Proteomes" id="UP000195437">
    <property type="component" value="Chromosome"/>
</dbReference>
<dbReference type="RefSeq" id="WP_087458333.1">
    <property type="nucleotide sequence ID" value="NZ_CP021434.1"/>
</dbReference>
<evidence type="ECO:0000313" key="2">
    <source>
        <dbReference type="Proteomes" id="UP000195437"/>
    </source>
</evidence>
<dbReference type="OrthoDB" id="2734401at2"/>
<reference evidence="2" key="1">
    <citation type="submission" date="2017-05" db="EMBL/GenBank/DDBJ databases">
        <authorList>
            <person name="Sung H."/>
        </authorList>
    </citation>
    <scope>NUCLEOTIDE SEQUENCE [LARGE SCALE GENOMIC DNA]</scope>
    <source>
        <strain evidence="2">AR23208</strain>
    </source>
</reference>
<evidence type="ECO:0008006" key="3">
    <source>
        <dbReference type="Google" id="ProtNLM"/>
    </source>
</evidence>
<accession>A0A1Y0IUD1</accession>
<keyword evidence="2" id="KW-1185">Reference proteome</keyword>
<organism evidence="1 2">
    <name type="scientific">Tumebacillus avium</name>
    <dbReference type="NCBI Taxonomy" id="1903704"/>
    <lineage>
        <taxon>Bacteria</taxon>
        <taxon>Bacillati</taxon>
        <taxon>Bacillota</taxon>
        <taxon>Bacilli</taxon>
        <taxon>Bacillales</taxon>
        <taxon>Alicyclobacillaceae</taxon>
        <taxon>Tumebacillus</taxon>
    </lineage>
</organism>
<name>A0A1Y0IUD1_9BACL</name>
<dbReference type="Gene3D" id="1.20.1260.120">
    <property type="entry name" value="Protein of unknown function DUF2935"/>
    <property type="match status" value="1"/>
</dbReference>
<dbReference type="AlphaFoldDB" id="A0A1Y0IUD1"/>